<protein>
    <submittedName>
        <fullName evidence="1">6369_t:CDS:1</fullName>
    </submittedName>
</protein>
<dbReference type="EMBL" id="CAJVPU010034399">
    <property type="protein sequence ID" value="CAG8725131.1"/>
    <property type="molecule type" value="Genomic_DNA"/>
</dbReference>
<evidence type="ECO:0000313" key="2">
    <source>
        <dbReference type="Proteomes" id="UP000789702"/>
    </source>
</evidence>
<dbReference type="Proteomes" id="UP000789702">
    <property type="component" value="Unassembled WGS sequence"/>
</dbReference>
<evidence type="ECO:0000313" key="1">
    <source>
        <dbReference type="EMBL" id="CAG8725131.1"/>
    </source>
</evidence>
<proteinExistence type="predicted"/>
<gene>
    <name evidence="1" type="ORF">DHETER_LOCUS13074</name>
</gene>
<accession>A0ACA9PUI2</accession>
<name>A0ACA9PUI2_9GLOM</name>
<comment type="caution">
    <text evidence="1">The sequence shown here is derived from an EMBL/GenBank/DDBJ whole genome shotgun (WGS) entry which is preliminary data.</text>
</comment>
<sequence length="161" mass="18776">WDKQHWKVTLRISKWLGLNKLRCQVLKYVYSKGDSMFTNHVLKELDESDLKIALAISNGDDPCFLNFEVMINNDDEPELRIQDDTEELDEIMVEKDDIVIEEHDDMLIDGNMMSNNLMTNEIIPDLDDQKGKCVEKAPVIDQKQKKHNYHVSWGENVTLLV</sequence>
<reference evidence="1" key="1">
    <citation type="submission" date="2021-06" db="EMBL/GenBank/DDBJ databases">
        <authorList>
            <person name="Kallberg Y."/>
            <person name="Tangrot J."/>
            <person name="Rosling A."/>
        </authorList>
    </citation>
    <scope>NUCLEOTIDE SEQUENCE</scope>
    <source>
        <strain evidence="1">IL203A</strain>
    </source>
</reference>
<feature type="non-terminal residue" evidence="1">
    <location>
        <position position="1"/>
    </location>
</feature>
<keyword evidence="2" id="KW-1185">Reference proteome</keyword>
<organism evidence="1 2">
    <name type="scientific">Dentiscutata heterogama</name>
    <dbReference type="NCBI Taxonomy" id="1316150"/>
    <lineage>
        <taxon>Eukaryota</taxon>
        <taxon>Fungi</taxon>
        <taxon>Fungi incertae sedis</taxon>
        <taxon>Mucoromycota</taxon>
        <taxon>Glomeromycotina</taxon>
        <taxon>Glomeromycetes</taxon>
        <taxon>Diversisporales</taxon>
        <taxon>Gigasporaceae</taxon>
        <taxon>Dentiscutata</taxon>
    </lineage>
</organism>